<gene>
    <name evidence="1" type="ORF">BR63_02050</name>
</gene>
<dbReference type="RefSeq" id="WP_034423390.1">
    <property type="nucleotide sequence ID" value="NZ_CP045798.1"/>
</dbReference>
<organism evidence="1 2">
    <name type="scientific">Thermanaerosceptrum fracticalcis</name>
    <dbReference type="NCBI Taxonomy" id="1712410"/>
    <lineage>
        <taxon>Bacteria</taxon>
        <taxon>Bacillati</taxon>
        <taxon>Bacillota</taxon>
        <taxon>Clostridia</taxon>
        <taxon>Eubacteriales</taxon>
        <taxon>Peptococcaceae</taxon>
        <taxon>Thermanaerosceptrum</taxon>
    </lineage>
</organism>
<proteinExistence type="predicted"/>
<dbReference type="KEGG" id="tfr:BR63_02050"/>
<dbReference type="Proteomes" id="UP000515847">
    <property type="component" value="Chromosome"/>
</dbReference>
<evidence type="ECO:0000313" key="1">
    <source>
        <dbReference type="EMBL" id="QNB45207.1"/>
    </source>
</evidence>
<keyword evidence="2" id="KW-1185">Reference proteome</keyword>
<protein>
    <submittedName>
        <fullName evidence="1">Uncharacterized protein</fullName>
    </submittedName>
</protein>
<accession>A0A7G6DZF3</accession>
<reference evidence="1 2" key="1">
    <citation type="journal article" date="2019" name="Front. Microbiol.">
        <title>Thermoanaerosceptrum fracticalcis gen. nov. sp. nov., a Novel Fumarate-Fermenting Microorganism From a Deep Fractured Carbonate Aquifer of the US Great Basin.</title>
        <authorList>
            <person name="Hamilton-Brehm S.D."/>
            <person name="Stewart L.E."/>
            <person name="Zavarin M."/>
            <person name="Caldwell M."/>
            <person name="Lawson P.A."/>
            <person name="Onstott T.C."/>
            <person name="Grzymski J."/>
            <person name="Neveux I."/>
            <person name="Lollar B.S."/>
            <person name="Russell C.E."/>
            <person name="Moser D.P."/>
        </authorList>
    </citation>
    <scope>NUCLEOTIDE SEQUENCE [LARGE SCALE GENOMIC DNA]</scope>
    <source>
        <strain evidence="1 2">DRI-13</strain>
    </source>
</reference>
<evidence type="ECO:0000313" key="2">
    <source>
        <dbReference type="Proteomes" id="UP000515847"/>
    </source>
</evidence>
<dbReference type="AlphaFoldDB" id="A0A7G6DZF3"/>
<name>A0A7G6DZF3_THEFR</name>
<sequence length="89" mass="10505">MTLLEKLKDINELTRKGKRELSREEILELCDIVRCLTEKNRVEVYDYLIENDLVLSKRVEHETINWLSNIFQHISEAEGEGNGKPRIVH</sequence>
<dbReference type="EMBL" id="CP045798">
    <property type="protein sequence ID" value="QNB45207.1"/>
    <property type="molecule type" value="Genomic_DNA"/>
</dbReference>